<gene>
    <name evidence="8" type="ORF">MU848_00080</name>
</gene>
<dbReference type="SUPFAM" id="SSF55124">
    <property type="entry name" value="Nitrite/Sulfite reductase N-terminal domain-like"/>
    <property type="match status" value="1"/>
</dbReference>
<dbReference type="PANTHER" id="PTHR32439:SF9">
    <property type="entry name" value="BLR3264 PROTEIN"/>
    <property type="match status" value="1"/>
</dbReference>
<evidence type="ECO:0000256" key="6">
    <source>
        <dbReference type="ARBA" id="ARBA00023014"/>
    </source>
</evidence>
<keyword evidence="6" id="KW-0411">Iron-sulfur</keyword>
<keyword evidence="2" id="KW-0349">Heme</keyword>
<keyword evidence="3" id="KW-0479">Metal-binding</keyword>
<proteinExistence type="predicted"/>
<dbReference type="InterPro" id="IPR036136">
    <property type="entry name" value="Nit/Sulf_reduc_fer-like_dom_sf"/>
</dbReference>
<dbReference type="EMBL" id="JALKHS010000001">
    <property type="protein sequence ID" value="MCK0529973.1"/>
    <property type="molecule type" value="Genomic_DNA"/>
</dbReference>
<dbReference type="PANTHER" id="PTHR32439">
    <property type="entry name" value="FERREDOXIN--NITRITE REDUCTASE, CHLOROPLASTIC"/>
    <property type="match status" value="1"/>
</dbReference>
<evidence type="ECO:0000256" key="1">
    <source>
        <dbReference type="ARBA" id="ARBA00022485"/>
    </source>
</evidence>
<dbReference type="InterPro" id="IPR051329">
    <property type="entry name" value="NIR_SIR_4Fe-4S"/>
</dbReference>
<keyword evidence="5" id="KW-0408">Iron</keyword>
<comment type="caution">
    <text evidence="8">The sequence shown here is derived from an EMBL/GenBank/DDBJ whole genome shotgun (WGS) entry which is preliminary data.</text>
</comment>
<keyword evidence="9" id="KW-1185">Reference proteome</keyword>
<evidence type="ECO:0000313" key="9">
    <source>
        <dbReference type="Proteomes" id="UP001203512"/>
    </source>
</evidence>
<evidence type="ECO:0000256" key="5">
    <source>
        <dbReference type="ARBA" id="ARBA00023004"/>
    </source>
</evidence>
<dbReference type="Gene3D" id="3.30.413.10">
    <property type="entry name" value="Sulfite Reductase Hemoprotein, domain 1"/>
    <property type="match status" value="1"/>
</dbReference>
<accession>A0ABT0DS81</accession>
<dbReference type="Proteomes" id="UP001203512">
    <property type="component" value="Unassembled WGS sequence"/>
</dbReference>
<dbReference type="Gene3D" id="3.90.480.20">
    <property type="match status" value="1"/>
</dbReference>
<evidence type="ECO:0000256" key="4">
    <source>
        <dbReference type="ARBA" id="ARBA00023002"/>
    </source>
</evidence>
<keyword evidence="4" id="KW-0560">Oxidoreductase</keyword>
<name>A0ABT0DS81_9SPHN</name>
<keyword evidence="1" id="KW-0004">4Fe-4S</keyword>
<evidence type="ECO:0000256" key="3">
    <source>
        <dbReference type="ARBA" id="ARBA00022723"/>
    </source>
</evidence>
<reference evidence="8 9" key="1">
    <citation type="submission" date="2022-04" db="EMBL/GenBank/DDBJ databases">
        <authorList>
            <person name="Huq M.A."/>
        </authorList>
    </citation>
    <scope>NUCLEOTIDE SEQUENCE [LARGE SCALE GENOMIC DNA]</scope>
    <source>
        <strain evidence="8 9">MAH-33</strain>
    </source>
</reference>
<dbReference type="SUPFAM" id="SSF56014">
    <property type="entry name" value="Nitrite and sulphite reductase 4Fe-4S domain-like"/>
    <property type="match status" value="1"/>
</dbReference>
<feature type="domain" description="Nitrite/Sulfite reductase ferredoxin-like" evidence="7">
    <location>
        <begin position="4"/>
        <end position="65"/>
    </location>
</feature>
<dbReference type="Pfam" id="PF03460">
    <property type="entry name" value="NIR_SIR_ferr"/>
    <property type="match status" value="1"/>
</dbReference>
<dbReference type="RefSeq" id="WP_247229428.1">
    <property type="nucleotide sequence ID" value="NZ_JALKHS010000001.1"/>
</dbReference>
<protein>
    <submittedName>
        <fullName evidence="8">Cobalamin biosynthesis protein CobG</fullName>
    </submittedName>
</protein>
<evidence type="ECO:0000313" key="8">
    <source>
        <dbReference type="EMBL" id="MCK0529973.1"/>
    </source>
</evidence>
<dbReference type="InterPro" id="IPR045854">
    <property type="entry name" value="NO2/SO3_Rdtase_4Fe4S_sf"/>
</dbReference>
<organism evidence="8 9">
    <name type="scientific">Sphingobium agri</name>
    <dbReference type="NCBI Taxonomy" id="2933566"/>
    <lineage>
        <taxon>Bacteria</taxon>
        <taxon>Pseudomonadati</taxon>
        <taxon>Pseudomonadota</taxon>
        <taxon>Alphaproteobacteria</taxon>
        <taxon>Sphingomonadales</taxon>
        <taxon>Sphingomonadaceae</taxon>
        <taxon>Sphingobium</taxon>
    </lineage>
</organism>
<evidence type="ECO:0000259" key="7">
    <source>
        <dbReference type="Pfam" id="PF03460"/>
    </source>
</evidence>
<dbReference type="InterPro" id="IPR005117">
    <property type="entry name" value="NiRdtase/SiRdtase_haem-b_fer"/>
</dbReference>
<sequence length="351" mass="36481">MMAGDGLLVRVRPSLGRMSREQAIGFCEAALTLGSGHIDVTNRAAFQIRGVPEADHRALMERLIAIGLAHADEERDAHVPILINPDWHEGDDSALIATELTARLRELPDLPAKVGFAIDAGPAPVLSDASADFRVERAASGALILRADGRIKGTPVNTADAAEGLIRMAHRFVASGGVQAGRMARHNAPLSEEAIEAPAPARSRAVALAATPGPFHAAPFGRIEAAELLAIIADDARAVRVTPWRGLVLEGSGAPADDPSDPRLAADACPGAPACPQSSVATRELAARLAPYVPGLHVSGCAKGCARPSQAAVVLTGREGVFDLAFNARAGAPPLHAGLWPDQIFAHFGAH</sequence>
<evidence type="ECO:0000256" key="2">
    <source>
        <dbReference type="ARBA" id="ARBA00022617"/>
    </source>
</evidence>